<dbReference type="InterPro" id="IPR052988">
    <property type="entry name" value="Oryzine_lactonohydrolase"/>
</dbReference>
<dbReference type="InterPro" id="IPR013658">
    <property type="entry name" value="SGL"/>
</dbReference>
<dbReference type="PANTHER" id="PTHR47064:SF2">
    <property type="entry name" value="SMP-30_GLUCONOLACTONASE_LRE-LIKE REGION DOMAIN-CONTAINING PROTEIN-RELATED"/>
    <property type="match status" value="1"/>
</dbReference>
<evidence type="ECO:0000313" key="3">
    <source>
        <dbReference type="EMBL" id="KAJ6043014.1"/>
    </source>
</evidence>
<reference evidence="3" key="2">
    <citation type="submission" date="2023-01" db="EMBL/GenBank/DDBJ databases">
        <authorList>
            <person name="Petersen C."/>
        </authorList>
    </citation>
    <scope>NUCLEOTIDE SEQUENCE</scope>
    <source>
        <strain evidence="3">IBT 15450</strain>
    </source>
</reference>
<name>A0AAD6N8L8_PENCN</name>
<feature type="chain" id="PRO_5042198695" description="SMP-30/Gluconolactonase/LRE-like region domain-containing protein" evidence="1">
    <location>
        <begin position="19"/>
        <end position="410"/>
    </location>
</feature>
<dbReference type="SUPFAM" id="SSF63829">
    <property type="entry name" value="Calcium-dependent phosphotriesterase"/>
    <property type="match status" value="1"/>
</dbReference>
<comment type="caution">
    <text evidence="3">The sequence shown here is derived from an EMBL/GenBank/DDBJ whole genome shotgun (WGS) entry which is preliminary data.</text>
</comment>
<dbReference type="Proteomes" id="UP001219568">
    <property type="component" value="Unassembled WGS sequence"/>
</dbReference>
<sequence>MQLLVFAILALLPVIVHGKGAVAGPCSKYSFPHVTCIARYGAVLTPGFYREVHNQIGDADPYSSTVLVDDPSFQSVSNATFLVWDADQAADILGETPTFEYMFSISHAPHEAPVYVPRTHELWFSRLEQGFLPQLVVDLRSDPPSLSQKTTNPPLYAPSGARYRNGSIVYSSGGLSRSLADDSFVSGIYQVDPVTGESQTLVNNYFGWYFNTCDDLDVDGSGNIWFTDNFYSWADHTSDTAPQLGTAIYRFNPRTGAVAIVDDTLVEPNGITLSPDGRRLYLSDTGAGEAVIDPRIQPVPGLRYNSTGKRTVYSFDVSEDGRSISNKRPIYLALDYAPDGLKVARNGMLLTATGHGVDILDAQGTPLLRVQTNFTAVNMEFVGPNYDELWIVGIGGVARVKWALRGPVYA</sequence>
<dbReference type="InterPro" id="IPR011042">
    <property type="entry name" value="6-blade_b-propeller_TolB-like"/>
</dbReference>
<organism evidence="3 4">
    <name type="scientific">Penicillium canescens</name>
    <dbReference type="NCBI Taxonomy" id="5083"/>
    <lineage>
        <taxon>Eukaryota</taxon>
        <taxon>Fungi</taxon>
        <taxon>Dikarya</taxon>
        <taxon>Ascomycota</taxon>
        <taxon>Pezizomycotina</taxon>
        <taxon>Eurotiomycetes</taxon>
        <taxon>Eurotiomycetidae</taxon>
        <taxon>Eurotiales</taxon>
        <taxon>Aspergillaceae</taxon>
        <taxon>Penicillium</taxon>
    </lineage>
</organism>
<dbReference type="Pfam" id="PF08450">
    <property type="entry name" value="SGL"/>
    <property type="match status" value="2"/>
</dbReference>
<dbReference type="AlphaFoldDB" id="A0AAD6N8L8"/>
<reference evidence="3" key="1">
    <citation type="journal article" date="2023" name="IMA Fungus">
        <title>Comparative genomic study of the Penicillium genus elucidates a diverse pangenome and 15 lateral gene transfer events.</title>
        <authorList>
            <person name="Petersen C."/>
            <person name="Sorensen T."/>
            <person name="Nielsen M.R."/>
            <person name="Sondergaard T.E."/>
            <person name="Sorensen J.L."/>
            <person name="Fitzpatrick D.A."/>
            <person name="Frisvad J.C."/>
            <person name="Nielsen K.L."/>
        </authorList>
    </citation>
    <scope>NUCLEOTIDE SEQUENCE</scope>
    <source>
        <strain evidence="3">IBT 15450</strain>
    </source>
</reference>
<gene>
    <name evidence="3" type="ORF">N7460_004369</name>
</gene>
<feature type="domain" description="SMP-30/Gluconolactonase/LRE-like region" evidence="2">
    <location>
        <begin position="111"/>
        <end position="288"/>
    </location>
</feature>
<protein>
    <recommendedName>
        <fullName evidence="2">SMP-30/Gluconolactonase/LRE-like region domain-containing protein</fullName>
    </recommendedName>
</protein>
<keyword evidence="1" id="KW-0732">Signal</keyword>
<evidence type="ECO:0000313" key="4">
    <source>
        <dbReference type="Proteomes" id="UP001219568"/>
    </source>
</evidence>
<feature type="signal peptide" evidence="1">
    <location>
        <begin position="1"/>
        <end position="18"/>
    </location>
</feature>
<evidence type="ECO:0000256" key="1">
    <source>
        <dbReference type="SAM" id="SignalP"/>
    </source>
</evidence>
<evidence type="ECO:0000259" key="2">
    <source>
        <dbReference type="Pfam" id="PF08450"/>
    </source>
</evidence>
<accession>A0AAD6N8L8</accession>
<dbReference type="PANTHER" id="PTHR47064">
    <property type="entry name" value="PUTATIVE (AFU_ORTHOLOGUE AFUA_1G08990)-RELATED"/>
    <property type="match status" value="1"/>
</dbReference>
<keyword evidence="4" id="KW-1185">Reference proteome</keyword>
<proteinExistence type="predicted"/>
<feature type="domain" description="SMP-30/Gluconolactonase/LRE-like region" evidence="2">
    <location>
        <begin position="306"/>
        <end position="392"/>
    </location>
</feature>
<dbReference type="EMBL" id="JAQJZL010000004">
    <property type="protein sequence ID" value="KAJ6043014.1"/>
    <property type="molecule type" value="Genomic_DNA"/>
</dbReference>
<dbReference type="Gene3D" id="2.120.10.30">
    <property type="entry name" value="TolB, C-terminal domain"/>
    <property type="match status" value="1"/>
</dbReference>